<dbReference type="Gene3D" id="1.10.1540.10">
    <property type="entry name" value="BEACH domain"/>
    <property type="match status" value="1"/>
</dbReference>
<dbReference type="SUPFAM" id="SSF50729">
    <property type="entry name" value="PH domain-like"/>
    <property type="match status" value="1"/>
</dbReference>
<dbReference type="STRING" id="158441.A0A226ERL1"/>
<dbReference type="SUPFAM" id="SSF81837">
    <property type="entry name" value="BEACH domain"/>
    <property type="match status" value="1"/>
</dbReference>
<proteinExistence type="predicted"/>
<gene>
    <name evidence="7" type="ORF">Fcan01_04067</name>
</gene>
<dbReference type="InterPro" id="IPR036372">
    <property type="entry name" value="BEACH_dom_sf"/>
</dbReference>
<dbReference type="Pfam" id="PF00400">
    <property type="entry name" value="WD40"/>
    <property type="match status" value="1"/>
</dbReference>
<sequence>MQQLLMSQGGEEDMSTVLVLLHSSDCVTELELKIEILSALLSCFRESHRARTNFRKAGGFLYLMSVLVSMEGQLAPGTSSVTATSTQIREKMHTIQLIFTCFALAMRFEPANAKLFHQEICLPSLADTLRLLGCFSRENQTIQGGGGLLLPPPQPPTSSSSNNSSPTLTNSITNNESQSQQQAFNNVQLLSQPGGDQDKLHVFHTIFTTCPGSVDPLTFQDKVPLILVFAVFVFRLLYDLATDNYERNPLPASLGGAFRSPRKQISGDDGGTSTAENSTPTSPAPGLGLIPVKKSAIGSLNFCPPTPEPVVIHSAVVIVMIKLIPSVFIGDSSSTSNSTGMQTMCQLFCAELVKSLVRSEKNQQVMSQAGLTEDILEHCSVALSDEQHPLHQPIHYAFERVATHCLSSKDLRRFMRLGNPLNCERNYLPPVTTLSSSLTYGPVPLSRVKSLVSMTTPKSSNSSNMSQSSTQSSFYSNSTTPFPSFIEFDMSAEGFGCLFLPSIAPSGLQATPDFSSATLLATGMGMGERGFPGTTGMGYSTWFCVDKFSDPRADPHPIRILTVVKEVNGTQRLTLCITVSARDKALLVSTRETQLPPQGIGEWEPDVSPPHSVRVWCPDLIHENQWCHLFFTFSPSSNHPFTIYINGRSTHSCKLDYPHRTKGASYSAFIGTPPAWRKLSRLTWRQGVCHLFEDWVPNSQTVHTIWKLGPEYPGSWQAVKLQSDNHSTLVAEDKIMFGLNALAVSQLTLAKIRKLYSKTDAKAIAKQLGLSSHENATPISILHNSAVHLMGPSRCLGGVVIGYLGVRIFHPEPVAKGVLSVGGIPILIGLVAMATTGESLYAALKALVCVVKSNSVNGLTSANLLDRGSSQMLGYLLKKKKSLLSMRVLHLVFGLVSTECGSIKENGGGGGFNDLLGDLDIWCGNNVYFSHPSPCSDSTQVKSDQESVASTPCDFLGASNIKPTVTLGAPDSSSSQQQPQTHFDFSHADLEKALYEHFLQMLAEDSKNSLEILRDATIVPKLLRRLSQSSPNQQSIFLLLSHLLAQNKGVYCSQDLITFGHFVVGALPVVSVVSSSREREASITETIELRNKCLQLIHSLMYTGKVLNIGFCEELVTRLGFDFVLLFAAPHLHPSTILWSLRILLLLLTSSPALKSKFRDGASSAFCFGRTITYHSVSGQRGAILPLKKQDSKLGIGDDDSPGGSSPVSSAGATVASIASGLTGKGSAGRQVAGGWGRLSWLLGQRCEDVKTEGNDILPTEVWLIMCAMTLSQPLRNVNMKVGEGDPMTLDAIWHYVFALPSSKMTSSLYGKVNICPDAIITLLNLVRCFITAESSTYSANSMSGSSPYIAMSPTGQGQGFNYQSDVGSCIIQFLCYLYSHTPEFQSVFTSAEILSALAATVMPIEVKQFDTIGPADLYDCEEVKTFADSEPLVVLGQKIDRLNSAFDNDDDIITGTEMTDSGILDEHANPVVSKEPKLGEVVHDFPHDLASAASNLDNVMSHPAKKIILDVLRMIIIDWMSASGNQTQSKSPMNMNLLIDTVLDAGNNEAELSLGLGGNSPSGNCPALINTGVDKTTTLAQFHTSLLGTLLDHLIAGHALAFDLDRMTTYLHSVALFLSRLVDKLWLERELILKYLFVKSFSRDPQVVLDYLLVLINHCRSKRTPPATTDLIFNSFNRVVLFVLSRRANQWDKVETLKKLRTIRTVIFGAGNHQQEFFGCLTHVLMQLIDGLPIALESANKTQWHVRVTPRPGEEIHENADIESRREQREAARLDSEISTTAEKVWEDLFISKKPMVEDTFKISFSSPKPPSLSSLRDQIGDSANKLWLTYVASETNPGSKKHKDSAAVSQSWEIHQQLQSKLQKVTGGLTRLAGRSGIRKDSEKEKTTRELVTQWPESRKAQNVGIRQTLLVKEILESQEKFYGENIRHLNRFVRDTLLPELEVELTRERGLWGPFSPSHLDKWMMDTTEGPCRMRKKMIRNEMFYIHYPFTGDLQNTSTSSIGSATSSPKIKRINPPISKDSREFYKRFRHQISLVSETISGCTTSSILSTSSVDESDDGMTLTNLSTSSDPTLSPKSQLASASDDPFSDCYVEAASTDNQFMLSRLIGSTNEKISQIFRVAQIQGLDTAEGLLLFGKDDFYLVSGFTILKTREIKDLYYLPPNAYEPILPPQCYGGSGPSPAKPRTKTHTCLKFRYEDIREVHKRRYLLQPIALEIFLSDGRNHLLAYPRKIRNVVFSKFTSVSKNLSDSGTDAKQSVAGQRRTANVEQSPGLLSSLIGDTSVTQRWVRGEISNFQYLMHMNTLAGRSYNDLMQYPVFPWILADYDSDFIDLNDITSFRDLSKPMGAQSSGRLGQFVKRYKEWDDPHGETPPYHYGTHYSSAMIVCSYLVRMEPFAQHFLRLQGGHFDLADRMFHSIKEAWTSASRHNMADVKELIPEFFYLPDFLMNNNNFDLGNKQNGVALNDVILPPWAKGDAREFIRVNRMALESDYVSSHLHEWIDLIFGYRQQGPPAVEAVNVFHHLFYEGNVDIYSIDDPLEKNATIGFINNFGQIPKQLFKKPHPIKRVTNNSGSTSSIGGMSLGIGKPYNLGILQLDNSNPISALAATAGALAGHAPSGEKVFFHHIGNLRPTLTPVKELKGPVGQIMGLEKPNCVIAVEQNKCFLSASRYISWGYADCSVRVCHAETDRPLFVWEQQQQHLAMGSMGEIVCCSASDKLVVTGSTNTVVSVWDVCERELKLKSHLFGHSESITCLAISPSYNIIVSGSKDMTCIVWDLARLSFVRQLVPHSAPIDAVGVNELTGDIATCSSSWLHLWSVNGELIGRIDTAGVGGGSGGGVNHGILCVSFSILNEWDSDNVVMTGSMDGIVRSWSIRYVQGPIRKKAIGDIIKGKSSEDDEEDSSLITEDSDTEEIIKVPPFSAEAETDGAEKDGGSHLAVEVFDPDKDRDSLEDVHEAVKTEANLSDNAGGLVGGGSNEAFESGNASQMQVPSIHSPVVIRRQRRDRIHSSDSDKQGTGGKNDAENKRAKRRSEIPSSLASKETEAEFQRQQPDPQKQQRSSLRIRGSKSETSLSFEDESFEVVSESEIARMRHEERKMSHGAALLEAHKLREGYVWERKIIFRGKMTMHTAYDRKDNTEPASITAISVSK</sequence>
<dbReference type="InterPro" id="IPR023362">
    <property type="entry name" value="PH-BEACH_dom"/>
</dbReference>
<dbReference type="InterPro" id="IPR011993">
    <property type="entry name" value="PH-like_dom_sf"/>
</dbReference>
<dbReference type="SUPFAM" id="SSF50978">
    <property type="entry name" value="WD40 repeat-like"/>
    <property type="match status" value="1"/>
</dbReference>
<keyword evidence="2" id="KW-0677">Repeat</keyword>
<dbReference type="SMART" id="SM00320">
    <property type="entry name" value="WD40"/>
    <property type="match status" value="4"/>
</dbReference>
<dbReference type="Gene3D" id="2.130.10.10">
    <property type="entry name" value="YVTN repeat-like/Quinoprotein amine dehydrogenase"/>
    <property type="match status" value="1"/>
</dbReference>
<feature type="domain" description="BEACH" evidence="5">
    <location>
        <begin position="2276"/>
        <end position="2569"/>
    </location>
</feature>
<feature type="region of interest" description="Disordered" evidence="4">
    <location>
        <begin position="2054"/>
        <end position="2085"/>
    </location>
</feature>
<feature type="compositionally biased region" description="Low complexity" evidence="4">
    <location>
        <begin position="157"/>
        <end position="175"/>
    </location>
</feature>
<protein>
    <submittedName>
        <fullName evidence="7">WD repeat and FYVE domain-containing protein 3</fullName>
    </submittedName>
</protein>
<dbReference type="InterPro" id="IPR001680">
    <property type="entry name" value="WD40_rpt"/>
</dbReference>
<dbReference type="InterPro" id="IPR019775">
    <property type="entry name" value="WD40_repeat_CS"/>
</dbReference>
<evidence type="ECO:0000259" key="5">
    <source>
        <dbReference type="PROSITE" id="PS50197"/>
    </source>
</evidence>
<dbReference type="OMA" id="GVCHLIE"/>
<dbReference type="PROSITE" id="PS50197">
    <property type="entry name" value="BEACH"/>
    <property type="match status" value="1"/>
</dbReference>
<dbReference type="Proteomes" id="UP000198287">
    <property type="component" value="Unassembled WGS sequence"/>
</dbReference>
<dbReference type="PROSITE" id="PS50082">
    <property type="entry name" value="WD_REPEATS_2"/>
    <property type="match status" value="1"/>
</dbReference>
<dbReference type="InterPro" id="IPR056252">
    <property type="entry name" value="Alfy-like_Arm-like"/>
</dbReference>
<organism evidence="7 8">
    <name type="scientific">Folsomia candida</name>
    <name type="common">Springtail</name>
    <dbReference type="NCBI Taxonomy" id="158441"/>
    <lineage>
        <taxon>Eukaryota</taxon>
        <taxon>Metazoa</taxon>
        <taxon>Ecdysozoa</taxon>
        <taxon>Arthropoda</taxon>
        <taxon>Hexapoda</taxon>
        <taxon>Collembola</taxon>
        <taxon>Entomobryomorpha</taxon>
        <taxon>Isotomoidea</taxon>
        <taxon>Isotomidae</taxon>
        <taxon>Proisotominae</taxon>
        <taxon>Folsomia</taxon>
    </lineage>
</organism>
<feature type="repeat" description="WD" evidence="3">
    <location>
        <begin position="2748"/>
        <end position="2789"/>
    </location>
</feature>
<evidence type="ECO:0000256" key="1">
    <source>
        <dbReference type="ARBA" id="ARBA00022574"/>
    </source>
</evidence>
<evidence type="ECO:0000313" key="8">
    <source>
        <dbReference type="Proteomes" id="UP000198287"/>
    </source>
</evidence>
<dbReference type="PANTHER" id="PTHR46108">
    <property type="entry name" value="BLUE CHEESE"/>
    <property type="match status" value="1"/>
</dbReference>
<feature type="region of interest" description="Disordered" evidence="4">
    <location>
        <begin position="252"/>
        <end position="287"/>
    </location>
</feature>
<feature type="compositionally biased region" description="Polar residues" evidence="4">
    <location>
        <begin position="2987"/>
        <end position="2996"/>
    </location>
</feature>
<feature type="region of interest" description="Disordered" evidence="4">
    <location>
        <begin position="2964"/>
        <end position="3083"/>
    </location>
</feature>
<keyword evidence="8" id="KW-1185">Reference proteome</keyword>
<feature type="compositionally biased region" description="Polar residues" evidence="4">
    <location>
        <begin position="2065"/>
        <end position="2085"/>
    </location>
</feature>
<evidence type="ECO:0000256" key="3">
    <source>
        <dbReference type="PROSITE-ProRule" id="PRU00221"/>
    </source>
</evidence>
<dbReference type="EMBL" id="LNIX01000002">
    <property type="protein sequence ID" value="OXA60252.1"/>
    <property type="molecule type" value="Genomic_DNA"/>
</dbReference>
<dbReference type="Gene3D" id="2.30.29.30">
    <property type="entry name" value="Pleckstrin-homology domain (PH domain)/Phosphotyrosine-binding domain (PTB)"/>
    <property type="match status" value="1"/>
</dbReference>
<dbReference type="InterPro" id="IPR015943">
    <property type="entry name" value="WD40/YVTN_repeat-like_dom_sf"/>
</dbReference>
<dbReference type="CDD" id="cd06071">
    <property type="entry name" value="Beach"/>
    <property type="match status" value="1"/>
</dbReference>
<dbReference type="PROSITE" id="PS00678">
    <property type="entry name" value="WD_REPEATS_1"/>
    <property type="match status" value="1"/>
</dbReference>
<feature type="compositionally biased region" description="Polar residues" evidence="4">
    <location>
        <begin position="271"/>
        <end position="281"/>
    </location>
</feature>
<comment type="caution">
    <text evidence="7">The sequence shown here is derived from an EMBL/GenBank/DDBJ whole genome shotgun (WGS) entry which is preliminary data.</text>
</comment>
<evidence type="ECO:0000256" key="4">
    <source>
        <dbReference type="SAM" id="MobiDB-lite"/>
    </source>
</evidence>
<dbReference type="InterPro" id="IPR036322">
    <property type="entry name" value="WD40_repeat_dom_sf"/>
</dbReference>
<feature type="region of interest" description="Disordered" evidence="4">
    <location>
        <begin position="145"/>
        <end position="179"/>
    </location>
</feature>
<dbReference type="InterPro" id="IPR051944">
    <property type="entry name" value="BEACH_domain_protein"/>
</dbReference>
<dbReference type="PROSITE" id="PS51783">
    <property type="entry name" value="PH_BEACH"/>
    <property type="match status" value="1"/>
</dbReference>
<evidence type="ECO:0000259" key="6">
    <source>
        <dbReference type="PROSITE" id="PS51783"/>
    </source>
</evidence>
<dbReference type="FunFam" id="1.10.1540.10:FF:000002">
    <property type="entry name" value="WD repeat and FYVE domain containing 3"/>
    <property type="match status" value="1"/>
</dbReference>
<reference evidence="7 8" key="1">
    <citation type="submission" date="2015-12" db="EMBL/GenBank/DDBJ databases">
        <title>The genome of Folsomia candida.</title>
        <authorList>
            <person name="Faddeeva A."/>
            <person name="Derks M.F."/>
            <person name="Anvar Y."/>
            <person name="Smit S."/>
            <person name="Van Straalen N."/>
            <person name="Roelofs D."/>
        </authorList>
    </citation>
    <scope>NUCLEOTIDE SEQUENCE [LARGE SCALE GENOMIC DNA]</scope>
    <source>
        <strain evidence="7 8">VU population</strain>
        <tissue evidence="7">Whole body</tissue>
    </source>
</reference>
<feature type="domain" description="BEACH-type PH" evidence="6">
    <location>
        <begin position="2113"/>
        <end position="2245"/>
    </location>
</feature>
<dbReference type="InterPro" id="IPR000409">
    <property type="entry name" value="BEACH_dom"/>
</dbReference>
<dbReference type="CDD" id="cd01201">
    <property type="entry name" value="PH_BEACH"/>
    <property type="match status" value="1"/>
</dbReference>
<dbReference type="OrthoDB" id="10018316at2759"/>
<dbReference type="Pfam" id="PF14844">
    <property type="entry name" value="PH_BEACH"/>
    <property type="match status" value="1"/>
</dbReference>
<dbReference type="PROSITE" id="PS50294">
    <property type="entry name" value="WD_REPEATS_REGION"/>
    <property type="match status" value="1"/>
</dbReference>
<dbReference type="Pfam" id="PF23295">
    <property type="entry name" value="Arm_4"/>
    <property type="match status" value="1"/>
</dbReference>
<dbReference type="PANTHER" id="PTHR46108:SF4">
    <property type="entry name" value="BLUE CHEESE"/>
    <property type="match status" value="1"/>
</dbReference>
<evidence type="ECO:0000313" key="7">
    <source>
        <dbReference type="EMBL" id="OXA60252.1"/>
    </source>
</evidence>
<name>A0A226ERL1_FOLCA</name>
<feature type="compositionally biased region" description="Low complexity" evidence="4">
    <location>
        <begin position="3052"/>
        <end position="3063"/>
    </location>
</feature>
<dbReference type="Pfam" id="PF02138">
    <property type="entry name" value="Beach"/>
    <property type="match status" value="1"/>
</dbReference>
<dbReference type="SMART" id="SM01026">
    <property type="entry name" value="Beach"/>
    <property type="match status" value="1"/>
</dbReference>
<accession>A0A226ERL1</accession>
<evidence type="ECO:0000256" key="2">
    <source>
        <dbReference type="ARBA" id="ARBA00022737"/>
    </source>
</evidence>
<keyword evidence="1 3" id="KW-0853">WD repeat</keyword>